<dbReference type="Gene3D" id="3.90.420.10">
    <property type="entry name" value="Oxidoreductase, molybdopterin-binding domain"/>
    <property type="match status" value="1"/>
</dbReference>
<dbReference type="RefSeq" id="WP_149812357.1">
    <property type="nucleotide sequence ID" value="NZ_VUKA01000004.1"/>
</dbReference>
<comment type="caution">
    <text evidence="2">The sequence shown here is derived from an EMBL/GenBank/DDBJ whole genome shotgun (WGS) entry which is preliminary data.</text>
</comment>
<evidence type="ECO:0000313" key="3">
    <source>
        <dbReference type="Proteomes" id="UP000322110"/>
    </source>
</evidence>
<dbReference type="InterPro" id="IPR000572">
    <property type="entry name" value="OxRdtase_Mopterin-bd_dom"/>
</dbReference>
<dbReference type="Proteomes" id="UP000322110">
    <property type="component" value="Unassembled WGS sequence"/>
</dbReference>
<dbReference type="OrthoDB" id="9798763at2"/>
<dbReference type="AlphaFoldDB" id="A0A5B2TGX3"/>
<evidence type="ECO:0000313" key="2">
    <source>
        <dbReference type="EMBL" id="KAA2213245.1"/>
    </source>
</evidence>
<proteinExistence type="predicted"/>
<keyword evidence="3" id="KW-1185">Reference proteome</keyword>
<dbReference type="EMBL" id="VUKA01000004">
    <property type="protein sequence ID" value="KAA2213245.1"/>
    <property type="molecule type" value="Genomic_DNA"/>
</dbReference>
<dbReference type="Pfam" id="PF00174">
    <property type="entry name" value="Oxidored_molyb"/>
    <property type="match status" value="1"/>
</dbReference>
<gene>
    <name evidence="2" type="ORF">F0Q34_11515</name>
</gene>
<name>A0A5B2TGX3_9PROT</name>
<reference evidence="2 3" key="1">
    <citation type="journal article" date="2015" name="Int. J. Syst. Evol. Microbiol.">
        <title>Roseomonas oryzae sp. nov., isolated from paddy rhizosphere soil.</title>
        <authorList>
            <person name="Ramaprasad E.V."/>
            <person name="Sasikala Ch."/>
            <person name="Ramana Ch.V."/>
        </authorList>
    </citation>
    <scope>NUCLEOTIDE SEQUENCE [LARGE SCALE GENOMIC DNA]</scope>
    <source>
        <strain evidence="2 3">KCTC 42542</strain>
    </source>
</reference>
<protein>
    <submittedName>
        <fullName evidence="2">Molybdopterin-dependent oxidoreductase</fullName>
    </submittedName>
</protein>
<organism evidence="2 3">
    <name type="scientific">Teichococcus oryzae</name>
    <dbReference type="NCBI Taxonomy" id="1608942"/>
    <lineage>
        <taxon>Bacteria</taxon>
        <taxon>Pseudomonadati</taxon>
        <taxon>Pseudomonadota</taxon>
        <taxon>Alphaproteobacteria</taxon>
        <taxon>Acetobacterales</taxon>
        <taxon>Roseomonadaceae</taxon>
        <taxon>Roseomonas</taxon>
    </lineage>
</organism>
<feature type="domain" description="Oxidoreductase molybdopterin-binding" evidence="1">
    <location>
        <begin position="83"/>
        <end position="151"/>
    </location>
</feature>
<accession>A0A5B2TGX3</accession>
<dbReference type="InterPro" id="IPR036374">
    <property type="entry name" value="OxRdtase_Mopterin-bd_sf"/>
</dbReference>
<sequence length="176" mass="19300">MALVCEGMRGRMLRRRAAIGLGCGMLAAPAARATEAPRPTLVVSGRIGAPDPGSTERRFSLEALEALGMAEFTTVTPWTPNPRRFSGVPLRKLLEAVRAQGRELHVTALNDYRSVIPVADGVAAGALLATRMEGSPIRIRDFGPVWIVFPWSDRPELDRPALHHYAVWQLARIEVR</sequence>
<dbReference type="SUPFAM" id="SSF56524">
    <property type="entry name" value="Oxidoreductase molybdopterin-binding domain"/>
    <property type="match status" value="1"/>
</dbReference>
<evidence type="ECO:0000259" key="1">
    <source>
        <dbReference type="Pfam" id="PF00174"/>
    </source>
</evidence>